<name>A0AAE9YX98_9GAMM</name>
<sequence>MPLSDNEVIIYQNALKQVSDISLNLMAVKVDNHPGEFNLWCRELAEICLYKVNRDLLDEAQFKPLNKLIELMKLGASVSQLRMSCIAPWPFYVGFLQEQAEIHALEERSRLLIFIEKIKATPLAEMINEDRLAFAGKHSSGHDTAVYNFDVEWFGGTKGAKAFHNVLAQYPELLDTALAHIPLTGEVTKSDYQAFVRDFKLAFDKIGEKATLPPATRLLAMRRPDQFVVLTSGKIDSICQGVGIPRLGNQSFDDYFTALIGSVRNMAWWRQDAPEDEQELFLWQHRAILLDMLFYADKQTAENSNYLKLLNKPVKVKAERAAGTGGRRSKDTAAMLVDRALAAEDIPEHILAKRDSIVAEVEKGKKVEDVLNLMRMIFG</sequence>
<dbReference type="KEGG" id="tact:SG35_027065"/>
<protein>
    <recommendedName>
        <fullName evidence="3">Orphan protein</fullName>
    </recommendedName>
</protein>
<organism evidence="1 2">
    <name type="scientific">Thalassomonas actiniarum</name>
    <dbReference type="NCBI Taxonomy" id="485447"/>
    <lineage>
        <taxon>Bacteria</taxon>
        <taxon>Pseudomonadati</taxon>
        <taxon>Pseudomonadota</taxon>
        <taxon>Gammaproteobacteria</taxon>
        <taxon>Alteromonadales</taxon>
        <taxon>Colwelliaceae</taxon>
        <taxon>Thalassomonas</taxon>
    </lineage>
</organism>
<evidence type="ECO:0008006" key="3">
    <source>
        <dbReference type="Google" id="ProtNLM"/>
    </source>
</evidence>
<evidence type="ECO:0000313" key="1">
    <source>
        <dbReference type="EMBL" id="WDE02049.1"/>
    </source>
</evidence>
<proteinExistence type="predicted"/>
<gene>
    <name evidence="1" type="ORF">SG35_027065</name>
</gene>
<keyword evidence="2" id="KW-1185">Reference proteome</keyword>
<dbReference type="AlphaFoldDB" id="A0AAE9YX98"/>
<dbReference type="Proteomes" id="UP000032568">
    <property type="component" value="Chromosome"/>
</dbReference>
<evidence type="ECO:0000313" key="2">
    <source>
        <dbReference type="Proteomes" id="UP000032568"/>
    </source>
</evidence>
<reference evidence="1 2" key="1">
    <citation type="journal article" date="2015" name="Genome Announc.">
        <title>Draft Genome Sequences of Marine Isolates of Thalassomonas viridans and Thalassomonas actiniarum.</title>
        <authorList>
            <person name="Olonade I."/>
            <person name="van Zyl L.J."/>
            <person name="Trindade M."/>
        </authorList>
    </citation>
    <scope>NUCLEOTIDE SEQUENCE [LARGE SCALE GENOMIC DNA]</scope>
    <source>
        <strain evidence="1 2">A5K-106</strain>
    </source>
</reference>
<reference evidence="1 2" key="2">
    <citation type="journal article" date="2022" name="Mar. Drugs">
        <title>Bioassay-Guided Fractionation Leads to the Detection of Cholic Acid Generated by the Rare Thalassomonas sp.</title>
        <authorList>
            <person name="Pheiffer F."/>
            <person name="Schneider Y.K."/>
            <person name="Hansen E.H."/>
            <person name="Andersen J.H."/>
            <person name="Isaksson J."/>
            <person name="Busche T."/>
            <person name="R C."/>
            <person name="Kalinowski J."/>
            <person name="Zyl L.V."/>
            <person name="Trindade M."/>
        </authorList>
    </citation>
    <scope>NUCLEOTIDE SEQUENCE [LARGE SCALE GENOMIC DNA]</scope>
    <source>
        <strain evidence="1 2">A5K-106</strain>
    </source>
</reference>
<dbReference type="EMBL" id="CP059735">
    <property type="protein sequence ID" value="WDE02049.1"/>
    <property type="molecule type" value="Genomic_DNA"/>
</dbReference>
<accession>A0AAE9YX98</accession>